<evidence type="ECO:0000313" key="2">
    <source>
        <dbReference type="Proteomes" id="UP001597086"/>
    </source>
</evidence>
<dbReference type="RefSeq" id="WP_386113282.1">
    <property type="nucleotide sequence ID" value="NZ_JBHTKM010000001.1"/>
</dbReference>
<organism evidence="1 2">
    <name type="scientific">Winogradskyella rapida</name>
    <dbReference type="NCBI Taxonomy" id="549701"/>
    <lineage>
        <taxon>Bacteria</taxon>
        <taxon>Pseudomonadati</taxon>
        <taxon>Bacteroidota</taxon>
        <taxon>Flavobacteriia</taxon>
        <taxon>Flavobacteriales</taxon>
        <taxon>Flavobacteriaceae</taxon>
        <taxon>Winogradskyella</taxon>
    </lineage>
</organism>
<evidence type="ECO:0000313" key="1">
    <source>
        <dbReference type="EMBL" id="MFD1014540.1"/>
    </source>
</evidence>
<dbReference type="EMBL" id="JBHTKM010000001">
    <property type="protein sequence ID" value="MFD1014540.1"/>
    <property type="molecule type" value="Genomic_DNA"/>
</dbReference>
<comment type="caution">
    <text evidence="1">The sequence shown here is derived from an EMBL/GenBank/DDBJ whole genome shotgun (WGS) entry which is preliminary data.</text>
</comment>
<reference evidence="2" key="1">
    <citation type="journal article" date="2019" name="Int. J. Syst. Evol. Microbiol.">
        <title>The Global Catalogue of Microorganisms (GCM) 10K type strain sequencing project: providing services to taxonomists for standard genome sequencing and annotation.</title>
        <authorList>
            <consortium name="The Broad Institute Genomics Platform"/>
            <consortium name="The Broad Institute Genome Sequencing Center for Infectious Disease"/>
            <person name="Wu L."/>
            <person name="Ma J."/>
        </authorList>
    </citation>
    <scope>NUCLEOTIDE SEQUENCE [LARGE SCALE GENOMIC DNA]</scope>
    <source>
        <strain evidence="2">CCUG 56098</strain>
    </source>
</reference>
<keyword evidence="2" id="KW-1185">Reference proteome</keyword>
<dbReference type="Proteomes" id="UP001597086">
    <property type="component" value="Unassembled WGS sequence"/>
</dbReference>
<proteinExistence type="predicted"/>
<sequence>MKTNDEMNKKVKDTFDAMASIEEVKVSPFFKENVMHQIRQASEEVQEATGSWFTPQLQLVTLVAIVILNIMAFNSLKETTYDESLSSFAESYGLSTNLETSIIN</sequence>
<gene>
    <name evidence="1" type="ORF">ACFQ13_01290</name>
</gene>
<name>A0ABW3KL75_9FLAO</name>
<protein>
    <submittedName>
        <fullName evidence="1">Uncharacterized protein</fullName>
    </submittedName>
</protein>
<accession>A0ABW3KL75</accession>